<dbReference type="InterPro" id="IPR011013">
    <property type="entry name" value="Gal_mutarotase_sf_dom"/>
</dbReference>
<protein>
    <submittedName>
        <fullName evidence="1">Unannotated protein</fullName>
    </submittedName>
</protein>
<dbReference type="EMBL" id="CAFBNK010000069">
    <property type="protein sequence ID" value="CAB4948801.1"/>
    <property type="molecule type" value="Genomic_DNA"/>
</dbReference>
<dbReference type="SUPFAM" id="SSF74650">
    <property type="entry name" value="Galactose mutarotase-like"/>
    <property type="match status" value="1"/>
</dbReference>
<dbReference type="GO" id="GO:0003824">
    <property type="term" value="F:catalytic activity"/>
    <property type="evidence" value="ECO:0007669"/>
    <property type="project" value="InterPro"/>
</dbReference>
<evidence type="ECO:0000313" key="2">
    <source>
        <dbReference type="EMBL" id="CAB4948801.1"/>
    </source>
</evidence>
<dbReference type="GO" id="GO:0005975">
    <property type="term" value="P:carbohydrate metabolic process"/>
    <property type="evidence" value="ECO:0007669"/>
    <property type="project" value="InterPro"/>
</dbReference>
<organism evidence="1">
    <name type="scientific">freshwater metagenome</name>
    <dbReference type="NCBI Taxonomy" id="449393"/>
    <lineage>
        <taxon>unclassified sequences</taxon>
        <taxon>metagenomes</taxon>
        <taxon>ecological metagenomes</taxon>
    </lineage>
</organism>
<dbReference type="EMBL" id="CAFBOU010000024">
    <property type="protein sequence ID" value="CAB4988461.1"/>
    <property type="molecule type" value="Genomic_DNA"/>
</dbReference>
<dbReference type="EMBL" id="CAEZZY010000132">
    <property type="protein sequence ID" value="CAB4785314.1"/>
    <property type="molecule type" value="Genomic_DNA"/>
</dbReference>
<evidence type="ECO:0000313" key="1">
    <source>
        <dbReference type="EMBL" id="CAB4785314.1"/>
    </source>
</evidence>
<gene>
    <name evidence="1" type="ORF">UFOPK2928_01042</name>
    <name evidence="2" type="ORF">UFOPK3786_00483</name>
    <name evidence="3" type="ORF">UFOPK4010_00441</name>
</gene>
<sequence length="224" mass="24989">MPWKVEPLSPNSIKLSRMGVITPFLLEKTLTLEPDSNYLQVDYSVTNIGTTSFPYIWGIHPAFPISTDTRLHVPAEKCWYVDGTGPIGTSEEFKKGEKFQQWPIKSLTEISSKDPLSWEYYYLADLKDGWLAVTDHVSDTGFAITFDKAVFPNIHIWMVNGGWRGIRTIAVEPWTAMPAGLDHAITAGTAGQLQVGQTISTQVKMIVFTPPTHINGFTENGEVK</sequence>
<dbReference type="AlphaFoldDB" id="A0A6J6WQ02"/>
<proteinExistence type="predicted"/>
<dbReference type="InterPro" id="IPR014718">
    <property type="entry name" value="GH-type_carb-bd"/>
</dbReference>
<name>A0A6J6WQ02_9ZZZZ</name>
<evidence type="ECO:0000313" key="3">
    <source>
        <dbReference type="EMBL" id="CAB4988461.1"/>
    </source>
</evidence>
<dbReference type="GO" id="GO:0030246">
    <property type="term" value="F:carbohydrate binding"/>
    <property type="evidence" value="ECO:0007669"/>
    <property type="project" value="InterPro"/>
</dbReference>
<accession>A0A6J6WQ02</accession>
<reference evidence="1" key="1">
    <citation type="submission" date="2020-05" db="EMBL/GenBank/DDBJ databases">
        <authorList>
            <person name="Chiriac C."/>
            <person name="Salcher M."/>
            <person name="Ghai R."/>
            <person name="Kavagutti S V."/>
        </authorList>
    </citation>
    <scope>NUCLEOTIDE SEQUENCE</scope>
</reference>
<dbReference type="Gene3D" id="2.70.98.10">
    <property type="match status" value="1"/>
</dbReference>